<dbReference type="EMBL" id="SNRW01001396">
    <property type="protein sequence ID" value="KAA6396552.1"/>
    <property type="molecule type" value="Genomic_DNA"/>
</dbReference>
<name>A0A5J4WPK6_9EUKA</name>
<evidence type="ECO:0000313" key="1">
    <source>
        <dbReference type="EMBL" id="KAA6396552.1"/>
    </source>
</evidence>
<sequence>MPLQEAVFTLDISKFWYLNFVYNFLQKYIDMERFHFCNMDTDSMYLAIAGSKFEGYQQGLKYVIKDQQFNDQHYKEWLPWNDCTVAEYKKLMGLTTESQDESIVCLAPKCYNLYN</sequence>
<organism evidence="1 2">
    <name type="scientific">Streblomastix strix</name>
    <dbReference type="NCBI Taxonomy" id="222440"/>
    <lineage>
        <taxon>Eukaryota</taxon>
        <taxon>Metamonada</taxon>
        <taxon>Preaxostyla</taxon>
        <taxon>Oxymonadida</taxon>
        <taxon>Streblomastigidae</taxon>
        <taxon>Streblomastix</taxon>
    </lineage>
</organism>
<comment type="caution">
    <text evidence="1">The sequence shown here is derived from an EMBL/GenBank/DDBJ whole genome shotgun (WGS) entry which is preliminary data.</text>
</comment>
<reference evidence="1 2" key="1">
    <citation type="submission" date="2019-03" db="EMBL/GenBank/DDBJ databases">
        <title>Single cell metagenomics reveals metabolic interactions within the superorganism composed of flagellate Streblomastix strix and complex community of Bacteroidetes bacteria on its surface.</title>
        <authorList>
            <person name="Treitli S.C."/>
            <person name="Kolisko M."/>
            <person name="Husnik F."/>
            <person name="Keeling P."/>
            <person name="Hampl V."/>
        </authorList>
    </citation>
    <scope>NUCLEOTIDE SEQUENCE [LARGE SCALE GENOMIC DNA]</scope>
    <source>
        <strain evidence="1">ST1C</strain>
    </source>
</reference>
<proteinExistence type="predicted"/>
<evidence type="ECO:0000313" key="2">
    <source>
        <dbReference type="Proteomes" id="UP000324800"/>
    </source>
</evidence>
<evidence type="ECO:0008006" key="3">
    <source>
        <dbReference type="Google" id="ProtNLM"/>
    </source>
</evidence>
<dbReference type="Proteomes" id="UP000324800">
    <property type="component" value="Unassembled WGS sequence"/>
</dbReference>
<gene>
    <name evidence="1" type="ORF">EZS28_007920</name>
</gene>
<dbReference type="AlphaFoldDB" id="A0A5J4WPK6"/>
<accession>A0A5J4WPK6</accession>
<dbReference type="OrthoDB" id="6153129at2759"/>
<protein>
    <recommendedName>
        <fullName evidence="3">DNA-directed DNA polymerase</fullName>
    </recommendedName>
</protein>